<dbReference type="InterPro" id="IPR045257">
    <property type="entry name" value="E2/Pdx1"/>
</dbReference>
<evidence type="ECO:0000313" key="4">
    <source>
        <dbReference type="EMBL" id="KXK66700.1"/>
    </source>
</evidence>
<feature type="domain" description="Lipoyl-binding" evidence="2">
    <location>
        <begin position="2"/>
        <end position="77"/>
    </location>
</feature>
<evidence type="ECO:0000256" key="1">
    <source>
        <dbReference type="ARBA" id="ARBA00007317"/>
    </source>
</evidence>
<keyword evidence="5" id="KW-1185">Reference proteome</keyword>
<comment type="caution">
    <text evidence="4">The sequence shown here is derived from an EMBL/GenBank/DDBJ whole genome shotgun (WGS) entry which is preliminary data.</text>
</comment>
<evidence type="ECO:0000259" key="2">
    <source>
        <dbReference type="PROSITE" id="PS50968"/>
    </source>
</evidence>
<dbReference type="GO" id="GO:0016746">
    <property type="term" value="F:acyltransferase activity"/>
    <property type="evidence" value="ECO:0007669"/>
    <property type="project" value="InterPro"/>
</dbReference>
<dbReference type="CDD" id="cd06849">
    <property type="entry name" value="lipoyl_domain"/>
    <property type="match status" value="1"/>
</dbReference>
<dbReference type="PANTHER" id="PTHR23151:SF90">
    <property type="entry name" value="DIHYDROLIPOYLLYSINE-RESIDUE ACETYLTRANSFERASE COMPONENT OF PYRUVATE DEHYDROGENASE COMPLEX, MITOCHONDRIAL-RELATED"/>
    <property type="match status" value="1"/>
</dbReference>
<dbReference type="STRING" id="626937.HMPREF3293_00391"/>
<organism evidence="4 5">
    <name type="scientific">Christensenella minuta</name>
    <dbReference type="NCBI Taxonomy" id="626937"/>
    <lineage>
        <taxon>Bacteria</taxon>
        <taxon>Bacillati</taxon>
        <taxon>Bacillota</taxon>
        <taxon>Clostridia</taxon>
        <taxon>Christensenellales</taxon>
        <taxon>Christensenellaceae</taxon>
        <taxon>Christensenella</taxon>
    </lineage>
</organism>
<dbReference type="Pfam" id="PF00364">
    <property type="entry name" value="Biotin_lipoyl"/>
    <property type="match status" value="1"/>
</dbReference>
<dbReference type="AlphaFoldDB" id="A0A136Q7R5"/>
<dbReference type="Pfam" id="PF02817">
    <property type="entry name" value="E3_binding"/>
    <property type="match status" value="1"/>
</dbReference>
<dbReference type="Proteomes" id="UP000070366">
    <property type="component" value="Unassembled WGS sequence"/>
</dbReference>
<dbReference type="GO" id="GO:0045254">
    <property type="term" value="C:pyruvate dehydrogenase complex"/>
    <property type="evidence" value="ECO:0007669"/>
    <property type="project" value="InterPro"/>
</dbReference>
<dbReference type="GO" id="GO:0006086">
    <property type="term" value="P:pyruvate decarboxylation to acetyl-CoA"/>
    <property type="evidence" value="ECO:0007669"/>
    <property type="project" value="InterPro"/>
</dbReference>
<gene>
    <name evidence="4" type="ORF">HMPREF3293_00391</name>
</gene>
<comment type="similarity">
    <text evidence="1">Belongs to the 2-oxoacid dehydrogenase family.</text>
</comment>
<sequence>MATAVIMPRQGQSVESCIITKWNKQVGDSVTEGDVLFSYETDKASFEEEAKVAGTLLAILAEEGDDVPCLENVCVIGEPGEDVSEFSAAATVDGGETAPAAQEAPAQAEAAPVAAAATGSVQAGGRIKISPRAKGIAENQNLDIKKAVPTGPNGRIIERDILELSKLGAEAMASAATAVCASAGAAVPEAEYEDVALPNIR</sequence>
<feature type="domain" description="Peripheral subunit-binding (PSBD)" evidence="3">
    <location>
        <begin position="128"/>
        <end position="165"/>
    </location>
</feature>
<dbReference type="PANTHER" id="PTHR23151">
    <property type="entry name" value="DIHYDROLIPOAMIDE ACETYL/SUCCINYL-TRANSFERASE-RELATED"/>
    <property type="match status" value="1"/>
</dbReference>
<accession>A0A136Q7R5</accession>
<dbReference type="Gene3D" id="4.10.320.10">
    <property type="entry name" value="E3-binding domain"/>
    <property type="match status" value="1"/>
</dbReference>
<reference evidence="4 5" key="1">
    <citation type="submission" date="2016-02" db="EMBL/GenBank/DDBJ databases">
        <authorList>
            <person name="Wen L."/>
            <person name="He K."/>
            <person name="Yang H."/>
        </authorList>
    </citation>
    <scope>NUCLEOTIDE SEQUENCE [LARGE SCALE GENOMIC DNA]</scope>
    <source>
        <strain evidence="4 5">DSM 22607</strain>
    </source>
</reference>
<dbReference type="PROSITE" id="PS50968">
    <property type="entry name" value="BIOTINYL_LIPOYL"/>
    <property type="match status" value="1"/>
</dbReference>
<evidence type="ECO:0000313" key="5">
    <source>
        <dbReference type="Proteomes" id="UP000070366"/>
    </source>
</evidence>
<dbReference type="EMBL" id="LSZW01000032">
    <property type="protein sequence ID" value="KXK66700.1"/>
    <property type="molecule type" value="Genomic_DNA"/>
</dbReference>
<dbReference type="SUPFAM" id="SSF47005">
    <property type="entry name" value="Peripheral subunit-binding domain of 2-oxo acid dehydrogenase complex"/>
    <property type="match status" value="1"/>
</dbReference>
<dbReference type="PROSITE" id="PS51826">
    <property type="entry name" value="PSBD"/>
    <property type="match status" value="1"/>
</dbReference>
<evidence type="ECO:0000259" key="3">
    <source>
        <dbReference type="PROSITE" id="PS51826"/>
    </source>
</evidence>
<name>A0A136Q7R5_9FIRM</name>
<dbReference type="RefSeq" id="WP_207644181.1">
    <property type="nucleotide sequence ID" value="NZ_KQ965498.1"/>
</dbReference>
<dbReference type="InterPro" id="IPR036625">
    <property type="entry name" value="E3-bd_dom_sf"/>
</dbReference>
<proteinExistence type="inferred from homology"/>
<dbReference type="InterPro" id="IPR000089">
    <property type="entry name" value="Biotin_lipoyl"/>
</dbReference>
<dbReference type="InterPro" id="IPR011053">
    <property type="entry name" value="Single_hybrid_motif"/>
</dbReference>
<dbReference type="Gene3D" id="2.40.50.100">
    <property type="match status" value="1"/>
</dbReference>
<protein>
    <submittedName>
        <fullName evidence="4">Biotin-requiring enzyme</fullName>
    </submittedName>
</protein>
<dbReference type="InterPro" id="IPR004167">
    <property type="entry name" value="PSBD"/>
</dbReference>
<feature type="non-terminal residue" evidence="4">
    <location>
        <position position="201"/>
    </location>
</feature>
<dbReference type="SUPFAM" id="SSF51230">
    <property type="entry name" value="Single hybrid motif"/>
    <property type="match status" value="1"/>
</dbReference>